<sequence length="111" mass="13046">MGRVIRNQNNEDYHPSWFIKHGRDFIGSRRDFMELGVLRDIITLHYAAMNLERLAVREKRAGDLIEHLWILSRRGSDVRLVVCRALSRLASALEKGAFPPFREYKKSRHTL</sequence>
<proteinExistence type="predicted"/>
<name>A0AAV7QIS8_PLEWA</name>
<dbReference type="Proteomes" id="UP001066276">
    <property type="component" value="Chromosome 6"/>
</dbReference>
<evidence type="ECO:0000313" key="1">
    <source>
        <dbReference type="EMBL" id="KAJ1139995.1"/>
    </source>
</evidence>
<protein>
    <submittedName>
        <fullName evidence="1">Uncharacterized protein</fullName>
    </submittedName>
</protein>
<reference evidence="1" key="1">
    <citation type="journal article" date="2022" name="bioRxiv">
        <title>Sequencing and chromosome-scale assembly of the giantPleurodeles waltlgenome.</title>
        <authorList>
            <person name="Brown T."/>
            <person name="Elewa A."/>
            <person name="Iarovenko S."/>
            <person name="Subramanian E."/>
            <person name="Araus A.J."/>
            <person name="Petzold A."/>
            <person name="Susuki M."/>
            <person name="Suzuki K.-i.T."/>
            <person name="Hayashi T."/>
            <person name="Toyoda A."/>
            <person name="Oliveira C."/>
            <person name="Osipova E."/>
            <person name="Leigh N.D."/>
            <person name="Simon A."/>
            <person name="Yun M.H."/>
        </authorList>
    </citation>
    <scope>NUCLEOTIDE SEQUENCE</scope>
    <source>
        <strain evidence="1">20211129_DDA</strain>
        <tissue evidence="1">Liver</tissue>
    </source>
</reference>
<dbReference type="AlphaFoldDB" id="A0AAV7QIS8"/>
<gene>
    <name evidence="1" type="ORF">NDU88_006356</name>
</gene>
<keyword evidence="2" id="KW-1185">Reference proteome</keyword>
<accession>A0AAV7QIS8</accession>
<dbReference type="EMBL" id="JANPWB010000010">
    <property type="protein sequence ID" value="KAJ1139995.1"/>
    <property type="molecule type" value="Genomic_DNA"/>
</dbReference>
<evidence type="ECO:0000313" key="2">
    <source>
        <dbReference type="Proteomes" id="UP001066276"/>
    </source>
</evidence>
<organism evidence="1 2">
    <name type="scientific">Pleurodeles waltl</name>
    <name type="common">Iberian ribbed newt</name>
    <dbReference type="NCBI Taxonomy" id="8319"/>
    <lineage>
        <taxon>Eukaryota</taxon>
        <taxon>Metazoa</taxon>
        <taxon>Chordata</taxon>
        <taxon>Craniata</taxon>
        <taxon>Vertebrata</taxon>
        <taxon>Euteleostomi</taxon>
        <taxon>Amphibia</taxon>
        <taxon>Batrachia</taxon>
        <taxon>Caudata</taxon>
        <taxon>Salamandroidea</taxon>
        <taxon>Salamandridae</taxon>
        <taxon>Pleurodelinae</taxon>
        <taxon>Pleurodeles</taxon>
    </lineage>
</organism>
<comment type="caution">
    <text evidence="1">The sequence shown here is derived from an EMBL/GenBank/DDBJ whole genome shotgun (WGS) entry which is preliminary data.</text>
</comment>